<accession>A0ABQ8H3A1</accession>
<dbReference type="Gene3D" id="1.25.40.10">
    <property type="entry name" value="Tetratricopeptide repeat domain"/>
    <property type="match status" value="6"/>
</dbReference>
<feature type="repeat" description="PPR" evidence="2">
    <location>
        <begin position="166"/>
        <end position="200"/>
    </location>
</feature>
<dbReference type="Pfam" id="PF01535">
    <property type="entry name" value="PPR"/>
    <property type="match status" value="3"/>
</dbReference>
<comment type="caution">
    <text evidence="3">The sequence shown here is derived from an EMBL/GenBank/DDBJ whole genome shotgun (WGS) entry which is preliminary data.</text>
</comment>
<feature type="repeat" description="PPR" evidence="2">
    <location>
        <begin position="267"/>
        <end position="301"/>
    </location>
</feature>
<evidence type="ECO:0000256" key="1">
    <source>
        <dbReference type="ARBA" id="ARBA00022737"/>
    </source>
</evidence>
<feature type="repeat" description="PPR" evidence="2">
    <location>
        <begin position="34"/>
        <end position="64"/>
    </location>
</feature>
<dbReference type="InterPro" id="IPR011990">
    <property type="entry name" value="TPR-like_helical_dom_sf"/>
</dbReference>
<organism evidence="3 4">
    <name type="scientific">Xanthoceras sorbifolium</name>
    <dbReference type="NCBI Taxonomy" id="99658"/>
    <lineage>
        <taxon>Eukaryota</taxon>
        <taxon>Viridiplantae</taxon>
        <taxon>Streptophyta</taxon>
        <taxon>Embryophyta</taxon>
        <taxon>Tracheophyta</taxon>
        <taxon>Spermatophyta</taxon>
        <taxon>Magnoliopsida</taxon>
        <taxon>eudicotyledons</taxon>
        <taxon>Gunneridae</taxon>
        <taxon>Pentapetalae</taxon>
        <taxon>rosids</taxon>
        <taxon>malvids</taxon>
        <taxon>Sapindales</taxon>
        <taxon>Sapindaceae</taxon>
        <taxon>Xanthoceroideae</taxon>
        <taxon>Xanthoceras</taxon>
    </lineage>
</organism>
<keyword evidence="1" id="KW-0677">Repeat</keyword>
<dbReference type="PANTHER" id="PTHR47926">
    <property type="entry name" value="PENTATRICOPEPTIDE REPEAT-CONTAINING PROTEIN"/>
    <property type="match status" value="1"/>
</dbReference>
<reference evidence="3 4" key="1">
    <citation type="submission" date="2021-02" db="EMBL/GenBank/DDBJ databases">
        <title>Plant Genome Project.</title>
        <authorList>
            <person name="Zhang R.-G."/>
        </authorList>
    </citation>
    <scope>NUCLEOTIDE SEQUENCE [LARGE SCALE GENOMIC DNA]</scope>
    <source>
        <tissue evidence="3">Leaves</tissue>
    </source>
</reference>
<dbReference type="Pfam" id="PF13041">
    <property type="entry name" value="PPR_2"/>
    <property type="match status" value="4"/>
</dbReference>
<keyword evidence="4" id="KW-1185">Reference proteome</keyword>
<evidence type="ECO:0000313" key="3">
    <source>
        <dbReference type="EMBL" id="KAH7547767.1"/>
    </source>
</evidence>
<evidence type="ECO:0000313" key="4">
    <source>
        <dbReference type="Proteomes" id="UP000827721"/>
    </source>
</evidence>
<evidence type="ECO:0000256" key="2">
    <source>
        <dbReference type="PROSITE-ProRule" id="PRU00708"/>
    </source>
</evidence>
<feature type="repeat" description="PPR" evidence="2">
    <location>
        <begin position="469"/>
        <end position="503"/>
    </location>
</feature>
<dbReference type="EMBL" id="JAFEMO010000014">
    <property type="protein sequence ID" value="KAH7547767.1"/>
    <property type="molecule type" value="Genomic_DNA"/>
</dbReference>
<dbReference type="InterPro" id="IPR002885">
    <property type="entry name" value="PPR_rpt"/>
</dbReference>
<sequence length="697" mass="77873">MLRPRLLRLFGDTKSIHKGRALHAHMITSGFELDVYTNNHLLSMYLKLNRADDAHKVFDGMPERNVFSWTFLISGFSQMGMPRKALTCFSTMVCHGFKPNYYTYVGSVSACAAVGDARCGKEIHGRIYRSGLELTSHVSNCLINMYGKCDLLRSAQLVFDAMLEPNSVSWTSLLSSYCQCGENMHGLEIFVLSRKSGISVNEFSCVSVFGAAAVLRDLKFGMQVHSLAYKYALKFDKFMMTGLINFYAKCGELDLASRVFFEVERPDLSAWTALIGGYVQQGRGEEAIALFVKFYSSGFIPSERTVSCVLGAFADTKDIAVGKQLHSLIIKMGFISFTFVSNAVLDFYSKCGLLEESMKTFEEMDEHDVVSWNAIVSGHVGSGYHGEAIHLLKDMLSEGHKPNLYTYSSILNICSVVPAIEWGKQTHCRILKPGFDSNVVVGSAVIDMYAKCGRLIDARKVFDNLTSKNLVSWNTMIVGYAQHGLGREALEIYSIMQGNKIKPNDITFIGVLSACGHVGLVEEGWHHFNSMINDNAIAPRMDHVASVVNLFARAGQTKRAYEFMRSFPVERDKVVWRCLLSGCKIHKDLDLGRIAAEKILSIDPDDTAAHIMLSNIYAEAKMWGETAQVRKIMKEKALKKDTGYSWTELKNKIYYFSTIHCAQFQGIDLHEVINGLTSQLFDAGYVPDGISSIHFEE</sequence>
<dbReference type="InterPro" id="IPR046960">
    <property type="entry name" value="PPR_At4g14850-like_plant"/>
</dbReference>
<dbReference type="Proteomes" id="UP000827721">
    <property type="component" value="Unassembled WGS sequence"/>
</dbReference>
<dbReference type="InterPro" id="IPR046848">
    <property type="entry name" value="E_motif"/>
</dbReference>
<feature type="repeat" description="PPR" evidence="2">
    <location>
        <begin position="65"/>
        <end position="99"/>
    </location>
</feature>
<dbReference type="NCBIfam" id="TIGR00756">
    <property type="entry name" value="PPR"/>
    <property type="match status" value="4"/>
</dbReference>
<feature type="repeat" description="PPR" evidence="2">
    <location>
        <begin position="368"/>
        <end position="402"/>
    </location>
</feature>
<proteinExistence type="predicted"/>
<gene>
    <name evidence="3" type="ORF">JRO89_XS14G0013400</name>
</gene>
<dbReference type="PANTHER" id="PTHR47926:SF452">
    <property type="entry name" value="PENTATRICOPEPTIDE REPEAT-CONTAINING PROTEIN"/>
    <property type="match status" value="1"/>
</dbReference>
<protein>
    <recommendedName>
        <fullName evidence="5">Pentatricopeptide repeat-containing protein</fullName>
    </recommendedName>
</protein>
<dbReference type="Pfam" id="PF20431">
    <property type="entry name" value="E_motif"/>
    <property type="match status" value="1"/>
</dbReference>
<evidence type="ECO:0008006" key="5">
    <source>
        <dbReference type="Google" id="ProtNLM"/>
    </source>
</evidence>
<name>A0ABQ8H3A1_9ROSI</name>
<dbReference type="PROSITE" id="PS51375">
    <property type="entry name" value="PPR"/>
    <property type="match status" value="6"/>
</dbReference>